<keyword evidence="4" id="KW-0804">Transcription</keyword>
<sequence length="168" mass="19002">MESYRTLLPGSSGPSASTSELDTTETLFFSLLGHGKNVAAAEPEKLNGDIKTTSGSGKKVQPSLKRAGDDKEHRRHRFAFQTKSQVDVLDDGYRWRKYGQKTVKNNKFPRSYYKCTFKGCKVKKQVQRSSKDEEIVVTTYEGMHSHHTETSFQDLGDILTQMQTHIPL</sequence>
<evidence type="ECO:0000256" key="3">
    <source>
        <dbReference type="ARBA" id="ARBA00023125"/>
    </source>
</evidence>
<dbReference type="Pfam" id="PF03106">
    <property type="entry name" value="WRKY"/>
    <property type="match status" value="1"/>
</dbReference>
<dbReference type="PROSITE" id="PS50811">
    <property type="entry name" value="WRKY"/>
    <property type="match status" value="1"/>
</dbReference>
<evidence type="ECO:0000256" key="2">
    <source>
        <dbReference type="ARBA" id="ARBA00023015"/>
    </source>
</evidence>
<dbReference type="PANTHER" id="PTHR31221">
    <property type="entry name" value="WRKY TRANSCRIPTION FACTOR PROTEIN 1-RELATED"/>
    <property type="match status" value="1"/>
</dbReference>
<dbReference type="Proteomes" id="UP001159364">
    <property type="component" value="Linkage Group LG10"/>
</dbReference>
<dbReference type="InterPro" id="IPR036576">
    <property type="entry name" value="WRKY_dom_sf"/>
</dbReference>
<comment type="subcellular location">
    <subcellularLocation>
        <location evidence="1">Nucleus</location>
    </subcellularLocation>
</comment>
<evidence type="ECO:0000313" key="8">
    <source>
        <dbReference type="EMBL" id="KAJ8752587.1"/>
    </source>
</evidence>
<accession>A0AAV8SJZ8</accession>
<reference evidence="8 9" key="1">
    <citation type="submission" date="2021-09" db="EMBL/GenBank/DDBJ databases">
        <title>Genomic insights and catalytic innovation underlie evolution of tropane alkaloids biosynthesis.</title>
        <authorList>
            <person name="Wang Y.-J."/>
            <person name="Tian T."/>
            <person name="Huang J.-P."/>
            <person name="Huang S.-X."/>
        </authorList>
    </citation>
    <scope>NUCLEOTIDE SEQUENCE [LARGE SCALE GENOMIC DNA]</scope>
    <source>
        <strain evidence="8">KIB-2018</strain>
        <tissue evidence="8">Leaf</tissue>
    </source>
</reference>
<dbReference type="GO" id="GO:0005634">
    <property type="term" value="C:nucleus"/>
    <property type="evidence" value="ECO:0007669"/>
    <property type="project" value="UniProtKB-SubCell"/>
</dbReference>
<evidence type="ECO:0000256" key="5">
    <source>
        <dbReference type="ARBA" id="ARBA00023242"/>
    </source>
</evidence>
<dbReference type="Gene3D" id="2.20.25.80">
    <property type="entry name" value="WRKY domain"/>
    <property type="match status" value="1"/>
</dbReference>
<name>A0AAV8SJZ8_9ROSI</name>
<keyword evidence="3" id="KW-0238">DNA-binding</keyword>
<evidence type="ECO:0000313" key="9">
    <source>
        <dbReference type="Proteomes" id="UP001159364"/>
    </source>
</evidence>
<evidence type="ECO:0000259" key="7">
    <source>
        <dbReference type="PROSITE" id="PS50811"/>
    </source>
</evidence>
<comment type="caution">
    <text evidence="8">The sequence shown here is derived from an EMBL/GenBank/DDBJ whole genome shotgun (WGS) entry which is preliminary data.</text>
</comment>
<dbReference type="GO" id="GO:0043565">
    <property type="term" value="F:sequence-specific DNA binding"/>
    <property type="evidence" value="ECO:0007669"/>
    <property type="project" value="InterPro"/>
</dbReference>
<keyword evidence="5" id="KW-0539">Nucleus</keyword>
<dbReference type="FunFam" id="2.20.25.80:FF:000003">
    <property type="entry name" value="WRKY transcription factor 57"/>
    <property type="match status" value="1"/>
</dbReference>
<evidence type="ECO:0000256" key="6">
    <source>
        <dbReference type="SAM" id="MobiDB-lite"/>
    </source>
</evidence>
<keyword evidence="2" id="KW-0805">Transcription regulation</keyword>
<dbReference type="AlphaFoldDB" id="A0AAV8SJZ8"/>
<proteinExistence type="predicted"/>
<evidence type="ECO:0000256" key="4">
    <source>
        <dbReference type="ARBA" id="ARBA00023163"/>
    </source>
</evidence>
<dbReference type="InterPro" id="IPR003657">
    <property type="entry name" value="WRKY_dom"/>
</dbReference>
<dbReference type="GO" id="GO:0003700">
    <property type="term" value="F:DNA-binding transcription factor activity"/>
    <property type="evidence" value="ECO:0007669"/>
    <property type="project" value="InterPro"/>
</dbReference>
<feature type="region of interest" description="Disordered" evidence="6">
    <location>
        <begin position="1"/>
        <end position="20"/>
    </location>
</feature>
<dbReference type="EMBL" id="JAIWQS010000010">
    <property type="protein sequence ID" value="KAJ8752587.1"/>
    <property type="molecule type" value="Genomic_DNA"/>
</dbReference>
<dbReference type="InterPro" id="IPR044810">
    <property type="entry name" value="WRKY_plant"/>
</dbReference>
<dbReference type="SMART" id="SM00774">
    <property type="entry name" value="WRKY"/>
    <property type="match status" value="1"/>
</dbReference>
<keyword evidence="9" id="KW-1185">Reference proteome</keyword>
<feature type="region of interest" description="Disordered" evidence="6">
    <location>
        <begin position="43"/>
        <end position="75"/>
    </location>
</feature>
<gene>
    <name evidence="8" type="ORF">K2173_005476</name>
</gene>
<feature type="domain" description="WRKY" evidence="7">
    <location>
        <begin position="84"/>
        <end position="149"/>
    </location>
</feature>
<dbReference type="PANTHER" id="PTHR31221:SF83">
    <property type="entry name" value="WRKY TRANSCRIPTION FACTOR 75-RELATED"/>
    <property type="match status" value="1"/>
</dbReference>
<evidence type="ECO:0000256" key="1">
    <source>
        <dbReference type="ARBA" id="ARBA00004123"/>
    </source>
</evidence>
<organism evidence="8 9">
    <name type="scientific">Erythroxylum novogranatense</name>
    <dbReference type="NCBI Taxonomy" id="1862640"/>
    <lineage>
        <taxon>Eukaryota</taxon>
        <taxon>Viridiplantae</taxon>
        <taxon>Streptophyta</taxon>
        <taxon>Embryophyta</taxon>
        <taxon>Tracheophyta</taxon>
        <taxon>Spermatophyta</taxon>
        <taxon>Magnoliopsida</taxon>
        <taxon>eudicotyledons</taxon>
        <taxon>Gunneridae</taxon>
        <taxon>Pentapetalae</taxon>
        <taxon>rosids</taxon>
        <taxon>fabids</taxon>
        <taxon>Malpighiales</taxon>
        <taxon>Erythroxylaceae</taxon>
        <taxon>Erythroxylum</taxon>
    </lineage>
</organism>
<dbReference type="SUPFAM" id="SSF118290">
    <property type="entry name" value="WRKY DNA-binding domain"/>
    <property type="match status" value="1"/>
</dbReference>
<protein>
    <recommendedName>
        <fullName evidence="7">WRKY domain-containing protein</fullName>
    </recommendedName>
</protein>